<protein>
    <recommendedName>
        <fullName evidence="3">LRAT domain-containing protein</fullName>
    </recommendedName>
</protein>
<name>A0ABQ3MVG7_9BACI</name>
<dbReference type="RefSeq" id="WP_191268808.1">
    <property type="nucleotide sequence ID" value="NZ_BNDS01000001.1"/>
</dbReference>
<organism evidence="1 2">
    <name type="scientific">Neobacillus kokaensis</name>
    <dbReference type="NCBI Taxonomy" id="2759023"/>
    <lineage>
        <taxon>Bacteria</taxon>
        <taxon>Bacillati</taxon>
        <taxon>Bacillota</taxon>
        <taxon>Bacilli</taxon>
        <taxon>Bacillales</taxon>
        <taxon>Bacillaceae</taxon>
        <taxon>Neobacillus</taxon>
    </lineage>
</organism>
<evidence type="ECO:0008006" key="3">
    <source>
        <dbReference type="Google" id="ProtNLM"/>
    </source>
</evidence>
<dbReference type="EMBL" id="BNDS01000001">
    <property type="protein sequence ID" value="GHH96653.1"/>
    <property type="molecule type" value="Genomic_DNA"/>
</dbReference>
<proteinExistence type="predicted"/>
<dbReference type="Proteomes" id="UP000637074">
    <property type="component" value="Unassembled WGS sequence"/>
</dbReference>
<sequence>MEVFDWINKQLGLFIEKHGSLPEYFEKININSSTIRSSNTSEYSIQKFEPAYGSLVYTELFGGLAEHSGIYIGNKQIISMDGKGRIKKEGLNEFTGNISTINYEIYVPCYDGVNTAIGYHKAAWNAEEKLSESRNYHLLFDNCHQFSAVCITGNFENNSNFLMFLKDDFQRAVGVEKIVWRKWNWKN</sequence>
<keyword evidence="2" id="KW-1185">Reference proteome</keyword>
<evidence type="ECO:0000313" key="2">
    <source>
        <dbReference type="Proteomes" id="UP000637074"/>
    </source>
</evidence>
<accession>A0ABQ3MVG7</accession>
<reference evidence="1 2" key="1">
    <citation type="journal article" date="2022" name="Int. J. Syst. Evol. Microbiol.">
        <title>Neobacillus kokaensis sp. nov., isolated from soil.</title>
        <authorList>
            <person name="Yuki K."/>
            <person name="Matsubara H."/>
            <person name="Yamaguchi S."/>
        </authorList>
    </citation>
    <scope>NUCLEOTIDE SEQUENCE [LARGE SCALE GENOMIC DNA]</scope>
    <source>
        <strain evidence="1 2">LOB 377</strain>
    </source>
</reference>
<comment type="caution">
    <text evidence="1">The sequence shown here is derived from an EMBL/GenBank/DDBJ whole genome shotgun (WGS) entry which is preliminary data.</text>
</comment>
<gene>
    <name evidence="1" type="ORF">AM1BK_01960</name>
</gene>
<dbReference type="Gene3D" id="3.90.1720.10">
    <property type="entry name" value="endopeptidase domain like (from Nostoc punctiforme)"/>
    <property type="match status" value="1"/>
</dbReference>
<evidence type="ECO:0000313" key="1">
    <source>
        <dbReference type="EMBL" id="GHH96653.1"/>
    </source>
</evidence>